<accession>A0A6N3HGM7</accession>
<keyword evidence="4" id="KW-0479">Metal-binding</keyword>
<evidence type="ECO:0000256" key="7">
    <source>
        <dbReference type="ARBA" id="ARBA00023295"/>
    </source>
</evidence>
<dbReference type="GO" id="GO:0009341">
    <property type="term" value="C:beta-galactosidase complex"/>
    <property type="evidence" value="ECO:0007669"/>
    <property type="project" value="InterPro"/>
</dbReference>
<dbReference type="InterPro" id="IPR003476">
    <property type="entry name" value="Glyco_hydro_42"/>
</dbReference>
<comment type="similarity">
    <text evidence="2">Belongs to the glycosyl hydrolase 42 family.</text>
</comment>
<protein>
    <recommendedName>
        <fullName evidence="3">beta-galactosidase</fullName>
        <ecNumber evidence="3">3.2.1.23</ecNumber>
    </recommendedName>
</protein>
<dbReference type="PANTHER" id="PTHR36447:SF2">
    <property type="entry name" value="BETA-GALACTOSIDASE YESZ"/>
    <property type="match status" value="1"/>
</dbReference>
<evidence type="ECO:0000256" key="2">
    <source>
        <dbReference type="ARBA" id="ARBA00005940"/>
    </source>
</evidence>
<dbReference type="CDD" id="cd03143">
    <property type="entry name" value="A4_beta-galactosidase_middle_domain"/>
    <property type="match status" value="1"/>
</dbReference>
<dbReference type="InterPro" id="IPR013529">
    <property type="entry name" value="Glyco_hydro_42_N"/>
</dbReference>
<sequence length="720" mass="83443">MAFKYAAGYYPNFFTKEDVLKDIETMKQCGINCIRTAELFNGWDQVEPIRGKYHFETLDWFFDMCAQNDIKILLGTGTASPPHWLKEIDPEIMIKSSEGKTFPTNITYSWACFHNPVYLSESEGYIRKLVERYKKHPALYAYQIHNEIGLPFMSPSGKVEMYCYCEHTLKAFREWLKDKYNSIENLNKAWTWSATNPVYTSWEQVEPPYAKPISWASVTRYLDFRLFMMSTITEFVGWQNQIIKSIDNEHLTSTNIFYMKGEDKMSVMCAIDQFEIAKKVDVIGYDLYPGSSNKLETRPEFSSMFLDHARSISRPLGKPYWLMEVESGPINGWALGPHRNTSGTDIKRYIIDAVAHDAKMTLYQGFRQWDFQPINWGGLVDLDGNKTERTEAAEWAGRFCHQYSEVINNSSNGQGQIALLVSSENAIIANGMGHEEFLVKDLRAYYRVFWEMGFQIDFIAPELVIDGKTENYSIIAAPFLLSVSENLANALARYTEKGGIFIGETRLGYVDEKGWYNHQWPTGKLQDIFGIRSISVNSGITPELTFDQKNYKGHWHKEKLSLQSGKVLARFFDDTPAVIVNTYGNGKALYFATHAFFAYLESKSFLVWDVLKKLLSEENIEPELQVNYSNRENREIEGHFLHNSKTSLLLFTVFQCQGRSNFFGKKGKHTDIRFVKNRRIERIVDLHTKNDIDFWQDGKYAGFEWNFYPDVFPAFEVMYQ</sequence>
<evidence type="ECO:0000259" key="8">
    <source>
        <dbReference type="Pfam" id="PF02449"/>
    </source>
</evidence>
<dbReference type="InterPro" id="IPR029062">
    <property type="entry name" value="Class_I_gatase-like"/>
</dbReference>
<evidence type="ECO:0000256" key="3">
    <source>
        <dbReference type="ARBA" id="ARBA00012756"/>
    </source>
</evidence>
<dbReference type="Gene3D" id="3.20.20.80">
    <property type="entry name" value="Glycosidases"/>
    <property type="match status" value="1"/>
</dbReference>
<keyword evidence="7 10" id="KW-0326">Glycosidase</keyword>
<dbReference type="GO" id="GO:0004565">
    <property type="term" value="F:beta-galactosidase activity"/>
    <property type="evidence" value="ECO:0007669"/>
    <property type="project" value="UniProtKB-EC"/>
</dbReference>
<dbReference type="EC" id="3.2.1.23" evidence="3"/>
<name>A0A6N3HGM7_EUBLI</name>
<dbReference type="PANTHER" id="PTHR36447">
    <property type="entry name" value="BETA-GALACTOSIDASE GANA"/>
    <property type="match status" value="1"/>
</dbReference>
<dbReference type="AlphaFoldDB" id="A0A6N3HGM7"/>
<dbReference type="GO" id="GO:0046872">
    <property type="term" value="F:metal ion binding"/>
    <property type="evidence" value="ECO:0007669"/>
    <property type="project" value="UniProtKB-KW"/>
</dbReference>
<evidence type="ECO:0000313" key="10">
    <source>
        <dbReference type="EMBL" id="VYU74989.1"/>
    </source>
</evidence>
<dbReference type="Pfam" id="PF08532">
    <property type="entry name" value="Glyco_hydro_42M"/>
    <property type="match status" value="1"/>
</dbReference>
<gene>
    <name evidence="10" type="primary">bgaB</name>
    <name evidence="10" type="ORF">ELLFYP34_01186</name>
</gene>
<evidence type="ECO:0000259" key="9">
    <source>
        <dbReference type="Pfam" id="PF08532"/>
    </source>
</evidence>
<dbReference type="SUPFAM" id="SSF51445">
    <property type="entry name" value="(Trans)glycosidases"/>
    <property type="match status" value="1"/>
</dbReference>
<proteinExistence type="inferred from homology"/>
<dbReference type="GO" id="GO:0005975">
    <property type="term" value="P:carbohydrate metabolic process"/>
    <property type="evidence" value="ECO:0007669"/>
    <property type="project" value="InterPro"/>
</dbReference>
<comment type="catalytic activity">
    <reaction evidence="1">
        <text>Hydrolysis of terminal non-reducing beta-D-galactose residues in beta-D-galactosides.</text>
        <dbReference type="EC" id="3.2.1.23"/>
    </reaction>
</comment>
<evidence type="ECO:0000256" key="5">
    <source>
        <dbReference type="ARBA" id="ARBA00022801"/>
    </source>
</evidence>
<feature type="domain" description="Glycoside hydrolase family 42 N-terminal" evidence="8">
    <location>
        <begin position="9"/>
        <end position="384"/>
    </location>
</feature>
<evidence type="ECO:0000256" key="1">
    <source>
        <dbReference type="ARBA" id="ARBA00001412"/>
    </source>
</evidence>
<evidence type="ECO:0000256" key="4">
    <source>
        <dbReference type="ARBA" id="ARBA00022723"/>
    </source>
</evidence>
<keyword evidence="6" id="KW-0862">Zinc</keyword>
<dbReference type="Pfam" id="PF02449">
    <property type="entry name" value="Glyco_hydro_42"/>
    <property type="match status" value="1"/>
</dbReference>
<dbReference type="Gene3D" id="3.40.50.880">
    <property type="match status" value="1"/>
</dbReference>
<dbReference type="InterPro" id="IPR013738">
    <property type="entry name" value="Beta_galactosidase_Trimer"/>
</dbReference>
<dbReference type="InterPro" id="IPR017853">
    <property type="entry name" value="GH"/>
</dbReference>
<organism evidence="10">
    <name type="scientific">Eubacterium limosum</name>
    <dbReference type="NCBI Taxonomy" id="1736"/>
    <lineage>
        <taxon>Bacteria</taxon>
        <taxon>Bacillati</taxon>
        <taxon>Bacillota</taxon>
        <taxon>Clostridia</taxon>
        <taxon>Eubacteriales</taxon>
        <taxon>Eubacteriaceae</taxon>
        <taxon>Eubacterium</taxon>
    </lineage>
</organism>
<reference evidence="10" key="1">
    <citation type="submission" date="2019-11" db="EMBL/GenBank/DDBJ databases">
        <authorList>
            <person name="Feng L."/>
        </authorList>
    </citation>
    <scope>NUCLEOTIDE SEQUENCE</scope>
    <source>
        <strain evidence="10">ElimosumLFYP34</strain>
    </source>
</reference>
<feature type="domain" description="Beta-galactosidase trimerisation" evidence="9">
    <location>
        <begin position="439"/>
        <end position="620"/>
    </location>
</feature>
<evidence type="ECO:0000256" key="6">
    <source>
        <dbReference type="ARBA" id="ARBA00022833"/>
    </source>
</evidence>
<keyword evidence="5 10" id="KW-0378">Hydrolase</keyword>
<dbReference type="EMBL" id="CACRTR010000023">
    <property type="protein sequence ID" value="VYU74989.1"/>
    <property type="molecule type" value="Genomic_DNA"/>
</dbReference>
<dbReference type="SUPFAM" id="SSF52317">
    <property type="entry name" value="Class I glutamine amidotransferase-like"/>
    <property type="match status" value="1"/>
</dbReference>